<comment type="caution">
    <text evidence="2">The sequence shown here is derived from an EMBL/GenBank/DDBJ whole genome shotgun (WGS) entry which is preliminary data.</text>
</comment>
<feature type="transmembrane region" description="Helical" evidence="1">
    <location>
        <begin position="282"/>
        <end position="305"/>
    </location>
</feature>
<feature type="transmembrane region" description="Helical" evidence="1">
    <location>
        <begin position="311"/>
        <end position="333"/>
    </location>
</feature>
<reference evidence="2 3" key="1">
    <citation type="submission" date="2024-09" db="EMBL/GenBank/DDBJ databases">
        <authorList>
            <person name="Sun Q."/>
            <person name="Mori K."/>
        </authorList>
    </citation>
    <scope>NUCLEOTIDE SEQUENCE [LARGE SCALE GENOMIC DNA]</scope>
    <source>
        <strain evidence="2 3">CICC 11035S</strain>
    </source>
</reference>
<feature type="transmembrane region" description="Helical" evidence="1">
    <location>
        <begin position="47"/>
        <end position="65"/>
    </location>
</feature>
<feature type="transmembrane region" description="Helical" evidence="1">
    <location>
        <begin position="209"/>
        <end position="230"/>
    </location>
</feature>
<evidence type="ECO:0000313" key="3">
    <source>
        <dbReference type="Proteomes" id="UP001589858"/>
    </source>
</evidence>
<feature type="transmembrane region" description="Helical" evidence="1">
    <location>
        <begin position="133"/>
        <end position="154"/>
    </location>
</feature>
<dbReference type="RefSeq" id="WP_267221892.1">
    <property type="nucleotide sequence ID" value="NZ_JAPCWC010000012.1"/>
</dbReference>
<proteinExistence type="predicted"/>
<dbReference type="EMBL" id="JBHLTM010000064">
    <property type="protein sequence ID" value="MFC0686345.1"/>
    <property type="molecule type" value="Genomic_DNA"/>
</dbReference>
<feature type="transmembrane region" description="Helical" evidence="1">
    <location>
        <begin position="160"/>
        <end position="181"/>
    </location>
</feature>
<keyword evidence="1" id="KW-0812">Transmembrane</keyword>
<organism evidence="2 3">
    <name type="scientific">Novosphingobium clariflavum</name>
    <dbReference type="NCBI Taxonomy" id="2029884"/>
    <lineage>
        <taxon>Bacteria</taxon>
        <taxon>Pseudomonadati</taxon>
        <taxon>Pseudomonadota</taxon>
        <taxon>Alphaproteobacteria</taxon>
        <taxon>Sphingomonadales</taxon>
        <taxon>Sphingomonadaceae</taxon>
        <taxon>Novosphingobium</taxon>
    </lineage>
</organism>
<gene>
    <name evidence="2" type="ORF">ACFFF8_17300</name>
</gene>
<evidence type="ECO:0000313" key="2">
    <source>
        <dbReference type="EMBL" id="MFC0686345.1"/>
    </source>
</evidence>
<accession>A0ABV6SAS1</accession>
<sequence>MQRGLIAAGLAAFWVYLAMYAFRKPVAVATFAGEPPLWGMDFKTALIMAQALGYACSKIIGIRVVSAQRGNRRKELILGLIAASWVALLGLALLPARWAPLCMILNGLPLGMIWGLVVSYLEGRRLTEILTTILTTSFIVSSGVVKAAGSALLASGVPAVWMPAATGLLFAPLLVAALHVLSRIPPPDERDRRARGTRVPMDGAARRRFVMLHAVPLGLLLAGYGLLVALRDYRDNFAADIWEQLGHGGSPGLFIETEIPVTLSVLLGLAAIGWIRRNRAALVAVYGLILSGAAILGVSTLAWRFGLIGPVAWITLSGTGLYLAYAPFSVVLFERIMAFTRYPGNAGFLIYLADAFGYCGSFALMLVYSSGGETHAKAQAAAVYANGCLATSVLLAISAPISLLWFLRRRG</sequence>
<dbReference type="Proteomes" id="UP001589858">
    <property type="component" value="Unassembled WGS sequence"/>
</dbReference>
<keyword evidence="3" id="KW-1185">Reference proteome</keyword>
<keyword evidence="1" id="KW-0472">Membrane</keyword>
<feature type="transmembrane region" description="Helical" evidence="1">
    <location>
        <begin position="345"/>
        <end position="369"/>
    </location>
</feature>
<feature type="transmembrane region" description="Helical" evidence="1">
    <location>
        <begin position="381"/>
        <end position="407"/>
    </location>
</feature>
<dbReference type="Pfam" id="PF18943">
    <property type="entry name" value="DUF5690"/>
    <property type="match status" value="1"/>
</dbReference>
<dbReference type="InterPro" id="IPR043745">
    <property type="entry name" value="DUF5690"/>
</dbReference>
<feature type="transmembrane region" description="Helical" evidence="1">
    <location>
        <begin position="259"/>
        <end position="275"/>
    </location>
</feature>
<feature type="transmembrane region" description="Helical" evidence="1">
    <location>
        <begin position="77"/>
        <end position="98"/>
    </location>
</feature>
<protein>
    <submittedName>
        <fullName evidence="2">DUF5690 family protein</fullName>
    </submittedName>
</protein>
<evidence type="ECO:0000256" key="1">
    <source>
        <dbReference type="SAM" id="Phobius"/>
    </source>
</evidence>
<keyword evidence="1" id="KW-1133">Transmembrane helix</keyword>
<feature type="transmembrane region" description="Helical" evidence="1">
    <location>
        <begin position="104"/>
        <end position="121"/>
    </location>
</feature>
<name>A0ABV6SAS1_9SPHN</name>